<comment type="similarity">
    <text evidence="1">Belongs to the peptidase C59 family.</text>
</comment>
<name>F0WY32_9STRA</name>
<dbReference type="SUPFAM" id="SSF56235">
    <property type="entry name" value="N-terminal nucleophile aminohydrolases (Ntn hydrolases)"/>
    <property type="match status" value="1"/>
</dbReference>
<keyword evidence="2" id="KW-0378">Hydrolase</keyword>
<keyword evidence="3" id="KW-0812">Transmembrane</keyword>
<gene>
    <name evidence="6" type="primary">AlNc14C369G11078</name>
    <name evidence="6" type="ORF">ALNC14_125250</name>
</gene>
<evidence type="ECO:0000256" key="1">
    <source>
        <dbReference type="ARBA" id="ARBA00006625"/>
    </source>
</evidence>
<dbReference type="InterPro" id="IPR052193">
    <property type="entry name" value="Peptidase_C59"/>
</dbReference>
<evidence type="ECO:0000256" key="4">
    <source>
        <dbReference type="SAM" id="SignalP"/>
    </source>
</evidence>
<evidence type="ECO:0000256" key="3">
    <source>
        <dbReference type="SAM" id="Phobius"/>
    </source>
</evidence>
<dbReference type="Pfam" id="PF02275">
    <property type="entry name" value="CBAH"/>
    <property type="match status" value="1"/>
</dbReference>
<feature type="transmembrane region" description="Helical" evidence="3">
    <location>
        <begin position="402"/>
        <end position="422"/>
    </location>
</feature>
<proteinExistence type="inferred from homology"/>
<protein>
    <submittedName>
        <fullName evidence="6">Cysteine protease family C59 putative</fullName>
    </submittedName>
</protein>
<feature type="signal peptide" evidence="4">
    <location>
        <begin position="1"/>
        <end position="20"/>
    </location>
</feature>
<dbReference type="GO" id="GO:0006508">
    <property type="term" value="P:proteolysis"/>
    <property type="evidence" value="ECO:0007669"/>
    <property type="project" value="UniProtKB-KW"/>
</dbReference>
<dbReference type="EMBL" id="FR824414">
    <property type="protein sequence ID" value="CCA26381.1"/>
    <property type="molecule type" value="Genomic_DNA"/>
</dbReference>
<evidence type="ECO:0000259" key="5">
    <source>
        <dbReference type="Pfam" id="PF02275"/>
    </source>
</evidence>
<evidence type="ECO:0000256" key="2">
    <source>
        <dbReference type="ARBA" id="ARBA00022801"/>
    </source>
</evidence>
<keyword evidence="4" id="KW-0732">Signal</keyword>
<organism evidence="6">
    <name type="scientific">Albugo laibachii Nc14</name>
    <dbReference type="NCBI Taxonomy" id="890382"/>
    <lineage>
        <taxon>Eukaryota</taxon>
        <taxon>Sar</taxon>
        <taxon>Stramenopiles</taxon>
        <taxon>Oomycota</taxon>
        <taxon>Peronosporomycetes</taxon>
        <taxon>Albuginales</taxon>
        <taxon>Albuginaceae</taxon>
        <taxon>Albugo</taxon>
    </lineage>
</organism>
<keyword evidence="3" id="KW-1133">Transmembrane helix</keyword>
<dbReference type="HOGENOM" id="CLU_045206_2_1_1"/>
<feature type="domain" description="Choloylglycine hydrolase/NAAA C-terminal" evidence="5">
    <location>
        <begin position="21"/>
        <end position="334"/>
    </location>
</feature>
<dbReference type="PANTHER" id="PTHR35527:SF2">
    <property type="entry name" value="HYDROLASE"/>
    <property type="match status" value="1"/>
</dbReference>
<reference evidence="6" key="2">
    <citation type="submission" date="2011-02" db="EMBL/GenBank/DDBJ databases">
        <authorList>
            <person name="MacLean D."/>
        </authorList>
    </citation>
    <scope>NUCLEOTIDE SEQUENCE</scope>
</reference>
<keyword evidence="3" id="KW-0472">Membrane</keyword>
<reference evidence="6" key="1">
    <citation type="journal article" date="2011" name="PLoS Biol.">
        <title>Gene gain and loss during evolution of obligate parasitism in the white rust pathogen of Arabidopsis thaliana.</title>
        <authorList>
            <person name="Kemen E."/>
            <person name="Gardiner A."/>
            <person name="Schultz-Larsen T."/>
            <person name="Kemen A.C."/>
            <person name="Balmuth A.L."/>
            <person name="Robert-Seilaniantz A."/>
            <person name="Bailey K."/>
            <person name="Holub E."/>
            <person name="Studholme D.J."/>
            <person name="Maclean D."/>
            <person name="Jones J.D."/>
        </authorList>
    </citation>
    <scope>NUCLEOTIDE SEQUENCE</scope>
</reference>
<feature type="chain" id="PRO_5003259654" evidence="4">
    <location>
        <begin position="21"/>
        <end position="434"/>
    </location>
</feature>
<dbReference type="AlphaFoldDB" id="F0WY32"/>
<keyword evidence="6" id="KW-0645">Protease</keyword>
<accession>F0WY32</accession>
<evidence type="ECO:0000313" key="6">
    <source>
        <dbReference type="EMBL" id="CCA26381.1"/>
    </source>
</evidence>
<dbReference type="Gene3D" id="3.60.60.10">
    <property type="entry name" value="Penicillin V Acylase, Chain A"/>
    <property type="match status" value="1"/>
</dbReference>
<dbReference type="GO" id="GO:0008233">
    <property type="term" value="F:peptidase activity"/>
    <property type="evidence" value="ECO:0007669"/>
    <property type="project" value="UniProtKB-KW"/>
</dbReference>
<dbReference type="PANTHER" id="PTHR35527">
    <property type="entry name" value="CHOLOYLGLYCINE HYDROLASE"/>
    <property type="match status" value="1"/>
</dbReference>
<sequence>MTRWLLIHCFLYVFFEESFSCTDFLLNTSLHDTVISARTMDYSVDLQTNVEVIPQRTIFHDLPVYKCPNCPDVQWTNTYGFVAFNMFGINVASDGLNEKGLSAAWLYLYATRYPSVRMEERSAVWSHMPNGTRAIIASLCSYLLGTFASVRDVRAGLSDIKIAEFDVRIQNVLFHSKKLERVPLHISVHDAERETVVIEFIAGKMVLYNHLNEVLTNDPPLDEQIALEEEHLHEDNTLPGGYDSIARYQRVFTLNQLVWDGYTLLSNASYLQGTIEQNAISMAYHIVNTVVLPPTRSKSATQWTVVRDHKRRKVYFQSTQNQVPRLVDLNAIDFTNSTNRRMIPITSGEWYQNVTSLLQDPSSSAHTLDIPARSRVESALNDSTSFQNVDHSSKSALFSVQFLIASFCVGGALGSLCTFALLRVSRRAMYIPIA</sequence>
<dbReference type="InterPro" id="IPR029132">
    <property type="entry name" value="CBAH/NAAA_C"/>
</dbReference>
<dbReference type="InterPro" id="IPR029055">
    <property type="entry name" value="Ntn_hydrolases_N"/>
</dbReference>